<evidence type="ECO:0000256" key="6">
    <source>
        <dbReference type="ARBA" id="ARBA00022692"/>
    </source>
</evidence>
<evidence type="ECO:0000256" key="9">
    <source>
        <dbReference type="ARBA" id="ARBA00023136"/>
    </source>
</evidence>
<evidence type="ECO:0000256" key="11">
    <source>
        <dbReference type="ARBA" id="ARBA00033245"/>
    </source>
</evidence>
<dbReference type="EMBL" id="NVUL01000045">
    <property type="protein sequence ID" value="PCI77432.1"/>
    <property type="molecule type" value="Genomic_DNA"/>
</dbReference>
<evidence type="ECO:0000256" key="2">
    <source>
        <dbReference type="ARBA" id="ARBA00010527"/>
    </source>
</evidence>
<feature type="region of interest" description="Disordered" evidence="14">
    <location>
        <begin position="33"/>
        <end position="93"/>
    </location>
</feature>
<evidence type="ECO:0000256" key="12">
    <source>
        <dbReference type="ARBA" id="ARBA00033342"/>
    </source>
</evidence>
<protein>
    <recommendedName>
        <fullName evidence="3 13">Membrane protein insertase YidC</fullName>
    </recommendedName>
    <alternativeName>
        <fullName evidence="12 13">Foldase YidC</fullName>
    </alternativeName>
    <alternativeName>
        <fullName evidence="11 13">Membrane integrase YidC</fullName>
    </alternativeName>
    <alternativeName>
        <fullName evidence="13">Membrane protein YidC</fullName>
    </alternativeName>
</protein>
<dbReference type="PRINTS" id="PR00701">
    <property type="entry name" value="60KDINNERMP"/>
</dbReference>
<keyword evidence="5 13" id="KW-1003">Cell membrane</keyword>
<dbReference type="InterPro" id="IPR028055">
    <property type="entry name" value="YidC/Oxa/ALB_C"/>
</dbReference>
<evidence type="ECO:0000259" key="15">
    <source>
        <dbReference type="Pfam" id="PF02096"/>
    </source>
</evidence>
<dbReference type="InterPro" id="IPR028053">
    <property type="entry name" value="Membr_insert_YidC_N"/>
</dbReference>
<dbReference type="GO" id="GO:0051205">
    <property type="term" value="P:protein insertion into membrane"/>
    <property type="evidence" value="ECO:0007669"/>
    <property type="project" value="TreeGrafter"/>
</dbReference>
<keyword evidence="8 13" id="KW-1133">Transmembrane helix</keyword>
<dbReference type="PRINTS" id="PR01900">
    <property type="entry name" value="YIDCPROTEIN"/>
</dbReference>
<proteinExistence type="inferred from homology"/>
<feature type="transmembrane region" description="Helical" evidence="13">
    <location>
        <begin position="448"/>
        <end position="469"/>
    </location>
</feature>
<evidence type="ECO:0000256" key="3">
    <source>
        <dbReference type="ARBA" id="ARBA00015325"/>
    </source>
</evidence>
<dbReference type="InterPro" id="IPR001708">
    <property type="entry name" value="YidC/ALB3/OXA1/COX18"/>
</dbReference>
<dbReference type="NCBIfam" id="NF002352">
    <property type="entry name" value="PRK01318.1-3"/>
    <property type="match status" value="1"/>
</dbReference>
<keyword evidence="10 13" id="KW-0143">Chaperone</keyword>
<dbReference type="PANTHER" id="PTHR12428">
    <property type="entry name" value="OXA1"/>
    <property type="match status" value="1"/>
</dbReference>
<dbReference type="InterPro" id="IPR019998">
    <property type="entry name" value="Membr_insert_YidC"/>
</dbReference>
<dbReference type="Proteomes" id="UP000218767">
    <property type="component" value="Unassembled WGS sequence"/>
</dbReference>
<feature type="compositionally biased region" description="Polar residues" evidence="14">
    <location>
        <begin position="45"/>
        <end position="56"/>
    </location>
</feature>
<comment type="subcellular location">
    <subcellularLocation>
        <location evidence="1">Cell inner membrane</location>
        <topology evidence="1">Multi-pass membrane protein</topology>
    </subcellularLocation>
    <subcellularLocation>
        <location evidence="13">Cell membrane</location>
        <topology evidence="13">Multi-pass membrane protein</topology>
    </subcellularLocation>
</comment>
<dbReference type="HAMAP" id="MF_01810">
    <property type="entry name" value="YidC_type1"/>
    <property type="match status" value="1"/>
</dbReference>
<feature type="transmembrane region" description="Helical" evidence="13">
    <location>
        <begin position="527"/>
        <end position="547"/>
    </location>
</feature>
<evidence type="ECO:0000256" key="1">
    <source>
        <dbReference type="ARBA" id="ARBA00004429"/>
    </source>
</evidence>
<dbReference type="GO" id="GO:0032977">
    <property type="term" value="F:membrane insertase activity"/>
    <property type="evidence" value="ECO:0007669"/>
    <property type="project" value="InterPro"/>
</dbReference>
<feature type="transmembrane region" description="Helical" evidence="13">
    <location>
        <begin position="379"/>
        <end position="399"/>
    </location>
</feature>
<dbReference type="InterPro" id="IPR038221">
    <property type="entry name" value="YidC_periplasmic_sf"/>
</dbReference>
<dbReference type="NCBIfam" id="TIGR03592">
    <property type="entry name" value="yidC_oxa1_cterm"/>
    <property type="match status" value="1"/>
</dbReference>
<dbReference type="InterPro" id="IPR047196">
    <property type="entry name" value="YidC_ALB_C"/>
</dbReference>
<dbReference type="GO" id="GO:0015031">
    <property type="term" value="P:protein transport"/>
    <property type="evidence" value="ECO:0007669"/>
    <property type="project" value="UniProtKB-KW"/>
</dbReference>
<evidence type="ECO:0000256" key="4">
    <source>
        <dbReference type="ARBA" id="ARBA00022448"/>
    </source>
</evidence>
<feature type="compositionally biased region" description="Low complexity" evidence="14">
    <location>
        <begin position="73"/>
        <end position="92"/>
    </location>
</feature>
<comment type="caution">
    <text evidence="13">Lacks conserved residue(s) required for the propagation of feature annotation.</text>
</comment>
<evidence type="ECO:0000313" key="17">
    <source>
        <dbReference type="EMBL" id="PCI77432.1"/>
    </source>
</evidence>
<reference evidence="18" key="1">
    <citation type="submission" date="2017-08" db="EMBL/GenBank/DDBJ databases">
        <title>A dynamic microbial community with high functional redundancy inhabits the cold, oxic subseafloor aquifer.</title>
        <authorList>
            <person name="Tully B.J."/>
            <person name="Wheat C.G."/>
            <person name="Glazer B.T."/>
            <person name="Huber J.A."/>
        </authorList>
    </citation>
    <scope>NUCLEOTIDE SEQUENCE [LARGE SCALE GENOMIC DNA]</scope>
</reference>
<dbReference type="GO" id="GO:0005886">
    <property type="term" value="C:plasma membrane"/>
    <property type="evidence" value="ECO:0007669"/>
    <property type="project" value="UniProtKB-SubCell"/>
</dbReference>
<feature type="domain" description="Membrane insertase YidC/Oxa/ALB C-terminal" evidence="15">
    <location>
        <begin position="383"/>
        <end position="561"/>
    </location>
</feature>
<comment type="similarity">
    <text evidence="2 13">Belongs to the OXA1/ALB3/YidC family. Type 1 subfamily.</text>
</comment>
<keyword evidence="7 13" id="KW-0653">Protein transport</keyword>
<evidence type="ECO:0000256" key="13">
    <source>
        <dbReference type="HAMAP-Rule" id="MF_01810"/>
    </source>
</evidence>
<evidence type="ECO:0000256" key="8">
    <source>
        <dbReference type="ARBA" id="ARBA00022989"/>
    </source>
</evidence>
<dbReference type="CDD" id="cd19961">
    <property type="entry name" value="EcYidC-like_peri"/>
    <property type="match status" value="1"/>
</dbReference>
<dbReference type="Gene3D" id="2.70.98.90">
    <property type="match status" value="1"/>
</dbReference>
<name>A0A2A4X422_9GAMM</name>
<dbReference type="CDD" id="cd20070">
    <property type="entry name" value="5TM_YidC_Alb3"/>
    <property type="match status" value="1"/>
</dbReference>
<accession>A0A2A4X422</accession>
<comment type="function">
    <text evidence="13">Required for the insertion and/or proper folding and/or complex formation of integral membrane proteins into the membrane. Involved in integration of membrane proteins that insert both dependently and independently of the Sec translocase complex, as well as at least some lipoproteins. Aids folding of multispanning membrane proteins.</text>
</comment>
<dbReference type="PANTHER" id="PTHR12428:SF65">
    <property type="entry name" value="CYTOCHROME C OXIDASE ASSEMBLY PROTEIN COX18, MITOCHONDRIAL"/>
    <property type="match status" value="1"/>
</dbReference>
<dbReference type="Pfam" id="PF02096">
    <property type="entry name" value="60KD_IMP"/>
    <property type="match status" value="1"/>
</dbReference>
<evidence type="ECO:0000313" key="18">
    <source>
        <dbReference type="Proteomes" id="UP000218767"/>
    </source>
</evidence>
<sequence>MDLTKFALYTALAIVTYLMLLQWQEDYPPTIDDGSSSRVEIPQIPNAQNGSATGNDLPSDIPAGLPPVATSNPSDTPTAAVSSPSAAGTTSTEDLISIRTDTLDIRIDPIGGDIVYLALPLYLKQIDVADDPFVLLDNQPGREYIAQSGLIGANGVDSDGRAIYRATSTSYSMSESSDSLNVDLVTTTADGIEVIKRYGFNRNSYLIDISFIVNNRSSENWQANAFGQIKRDAFDDPSDAGGFGRTYLGFVTTMADDPYIEIEFDDIDDIGSSTLETTGGWVAFSQHYFITAWVPDADSLNRVTTRKNGSNQYYAEFTSSAFQVAAGESGNHTIQYYAGPKDQYVLRDISPGLDKTIDYSFLWFIAKPIYWLLSRINSIIGNYGISIILLTLVVKSAFYKLSETQYRSMAGMRRLMPKMQQLKESYGDDKMKLQKATMDLYKKEKINPFGGCLPMLVQMPVFISLYWVLLESVELRHAPFMLWLTDLSVRDPFFVLPLLMGATMYFQTTLSPAPADPMQAKVMKMMPVMMTLLFLWFPAGLVLYWLTNGGLGILQQWYITRKIDAAYAAKKA</sequence>
<comment type="caution">
    <text evidence="17">The sequence shown here is derived from an EMBL/GenBank/DDBJ whole genome shotgun (WGS) entry which is preliminary data.</text>
</comment>
<feature type="domain" description="Membrane insertase YidC N-terminal" evidence="16">
    <location>
        <begin position="96"/>
        <end position="372"/>
    </location>
</feature>
<evidence type="ECO:0000256" key="5">
    <source>
        <dbReference type="ARBA" id="ARBA00022475"/>
    </source>
</evidence>
<keyword evidence="4 13" id="KW-0813">Transport</keyword>
<dbReference type="NCBIfam" id="TIGR03593">
    <property type="entry name" value="yidC_nterm"/>
    <property type="match status" value="1"/>
</dbReference>
<organism evidence="17 18">
    <name type="scientific">SAR86 cluster bacterium</name>
    <dbReference type="NCBI Taxonomy" id="2030880"/>
    <lineage>
        <taxon>Bacteria</taxon>
        <taxon>Pseudomonadati</taxon>
        <taxon>Pseudomonadota</taxon>
        <taxon>Gammaproteobacteria</taxon>
        <taxon>SAR86 cluster</taxon>
    </lineage>
</organism>
<dbReference type="Pfam" id="PF14849">
    <property type="entry name" value="YidC_periplas"/>
    <property type="match status" value="1"/>
</dbReference>
<evidence type="ECO:0000256" key="10">
    <source>
        <dbReference type="ARBA" id="ARBA00023186"/>
    </source>
</evidence>
<comment type="subunit">
    <text evidence="13">Interacts with the Sec translocase complex via SecD. Specifically interacts with transmembrane segments of nascent integral membrane proteins during membrane integration.</text>
</comment>
<evidence type="ECO:0000256" key="7">
    <source>
        <dbReference type="ARBA" id="ARBA00022927"/>
    </source>
</evidence>
<dbReference type="AlphaFoldDB" id="A0A2A4X422"/>
<keyword evidence="6 13" id="KW-0812">Transmembrane</keyword>
<evidence type="ECO:0000259" key="16">
    <source>
        <dbReference type="Pfam" id="PF14849"/>
    </source>
</evidence>
<evidence type="ECO:0000256" key="14">
    <source>
        <dbReference type="SAM" id="MobiDB-lite"/>
    </source>
</evidence>
<keyword evidence="9 13" id="KW-0472">Membrane</keyword>
<gene>
    <name evidence="13" type="primary">yidC</name>
    <name evidence="17" type="ORF">COB20_07940</name>
</gene>